<accession>A0ABP7X680</accession>
<protein>
    <recommendedName>
        <fullName evidence="4">DUF3592 domain-containing protein</fullName>
    </recommendedName>
</protein>
<dbReference type="EMBL" id="BAAAZG010000081">
    <property type="protein sequence ID" value="GAA4105008.1"/>
    <property type="molecule type" value="Genomic_DNA"/>
</dbReference>
<keyword evidence="1" id="KW-0472">Membrane</keyword>
<evidence type="ECO:0008006" key="4">
    <source>
        <dbReference type="Google" id="ProtNLM"/>
    </source>
</evidence>
<evidence type="ECO:0000313" key="3">
    <source>
        <dbReference type="Proteomes" id="UP001500683"/>
    </source>
</evidence>
<gene>
    <name evidence="2" type="ORF">GCM10022214_84810</name>
</gene>
<sequence>MARRRPSHLGTVLLLLAGAYLLYLSVPNVAPAVRAAKADGTPGMFTAQRLQCISHPGHESCSWTGEFRSDDGTIRRADVSLYGSGRNSLHEGERTRAFDIGRESRVYGPDGSREWISIALMILVGAAFFVFALVRVRRRIRTPARESVPVP</sequence>
<dbReference type="Proteomes" id="UP001500683">
    <property type="component" value="Unassembled WGS sequence"/>
</dbReference>
<keyword evidence="1" id="KW-0812">Transmembrane</keyword>
<evidence type="ECO:0000256" key="1">
    <source>
        <dbReference type="SAM" id="Phobius"/>
    </source>
</evidence>
<keyword evidence="1" id="KW-1133">Transmembrane helix</keyword>
<keyword evidence="3" id="KW-1185">Reference proteome</keyword>
<feature type="transmembrane region" description="Helical" evidence="1">
    <location>
        <begin position="115"/>
        <end position="136"/>
    </location>
</feature>
<evidence type="ECO:0000313" key="2">
    <source>
        <dbReference type="EMBL" id="GAA4105008.1"/>
    </source>
</evidence>
<comment type="caution">
    <text evidence="2">The sequence shown here is derived from an EMBL/GenBank/DDBJ whole genome shotgun (WGS) entry which is preliminary data.</text>
</comment>
<proteinExistence type="predicted"/>
<reference evidence="3" key="1">
    <citation type="journal article" date="2019" name="Int. J. Syst. Evol. Microbiol.">
        <title>The Global Catalogue of Microorganisms (GCM) 10K type strain sequencing project: providing services to taxonomists for standard genome sequencing and annotation.</title>
        <authorList>
            <consortium name="The Broad Institute Genomics Platform"/>
            <consortium name="The Broad Institute Genome Sequencing Center for Infectious Disease"/>
            <person name="Wu L."/>
            <person name="Ma J."/>
        </authorList>
    </citation>
    <scope>NUCLEOTIDE SEQUENCE [LARGE SCALE GENOMIC DNA]</scope>
    <source>
        <strain evidence="3">JCM 16702</strain>
    </source>
</reference>
<dbReference type="RefSeq" id="WP_344958987.1">
    <property type="nucleotide sequence ID" value="NZ_BAAAZG010000081.1"/>
</dbReference>
<organism evidence="2 3">
    <name type="scientific">Actinomadura miaoliensis</name>
    <dbReference type="NCBI Taxonomy" id="430685"/>
    <lineage>
        <taxon>Bacteria</taxon>
        <taxon>Bacillati</taxon>
        <taxon>Actinomycetota</taxon>
        <taxon>Actinomycetes</taxon>
        <taxon>Streptosporangiales</taxon>
        <taxon>Thermomonosporaceae</taxon>
        <taxon>Actinomadura</taxon>
    </lineage>
</organism>
<name>A0ABP7X680_9ACTN</name>